<feature type="non-terminal residue" evidence="2">
    <location>
        <position position="1"/>
    </location>
</feature>
<accession>A0A0D6EM69</accession>
<sequence>MASTAAEPRLPLKNVVVVGGSYVGLATADELIKTLPATHRVVVVERNSHFGHLDCELALADDNHDNGNSFAYPRFAIIPSHEHKAFIPFTPMLPAPHSILRGTALSLSSTTVTLDRPVDGSMSNELAYDALVLATGTKLSPPGTMPGSGEKREGIEYLRGIQSKLRDGKEVVILGGGAVGVQMACDLALLDPSKSITLIHSRPHLMPRFHPALHEIVKKRFDELGIKTILGSRAKVPQCGFDGWREGDEVETVDGKKVRADYVIQSTGQTPNSSLLSAVAPSAILPNGFIAVTPSFVVTPSNAAEQLGGKVFAVGDVAESGAPKAARPALVHAAIVARNIAKLLEGGSADSYETFTPSPGAIHLTLGIRESVIFRNPSSRHTASGDVEWEGEPEVVWKDDGREDMGIEGVWERRVPGFVQGVDSYHL</sequence>
<keyword evidence="3" id="KW-1185">Reference proteome</keyword>
<evidence type="ECO:0000313" key="2">
    <source>
        <dbReference type="EMBL" id="CEQ41079.1"/>
    </source>
</evidence>
<dbReference type="Proteomes" id="UP000243876">
    <property type="component" value="Unassembled WGS sequence"/>
</dbReference>
<reference evidence="3" key="1">
    <citation type="submission" date="2015-02" db="EMBL/GenBank/DDBJ databases">
        <authorList>
            <person name="Gon?alves P."/>
        </authorList>
    </citation>
    <scope>NUCLEOTIDE SEQUENCE [LARGE SCALE GENOMIC DNA]</scope>
</reference>
<dbReference type="GO" id="GO:0004174">
    <property type="term" value="F:electron-transferring-flavoprotein dehydrogenase activity"/>
    <property type="evidence" value="ECO:0007669"/>
    <property type="project" value="TreeGrafter"/>
</dbReference>
<dbReference type="PRINTS" id="PR00368">
    <property type="entry name" value="FADPNR"/>
</dbReference>
<dbReference type="Gene3D" id="3.50.50.100">
    <property type="match status" value="1"/>
</dbReference>
<dbReference type="AlphaFoldDB" id="A0A0D6EM69"/>
<dbReference type="GO" id="GO:0050660">
    <property type="term" value="F:flavin adenine dinucleotide binding"/>
    <property type="evidence" value="ECO:0007669"/>
    <property type="project" value="TreeGrafter"/>
</dbReference>
<dbReference type="SUPFAM" id="SSF51905">
    <property type="entry name" value="FAD/NAD(P)-binding domain"/>
    <property type="match status" value="1"/>
</dbReference>
<dbReference type="OrthoDB" id="202203at2759"/>
<dbReference type="GO" id="GO:0005737">
    <property type="term" value="C:cytoplasm"/>
    <property type="evidence" value="ECO:0007669"/>
    <property type="project" value="TreeGrafter"/>
</dbReference>
<organism evidence="2 3">
    <name type="scientific">Sporidiobolus salmonicolor</name>
    <name type="common">Yeast-like fungus</name>
    <name type="synonym">Sporobolomyces salmonicolor</name>
    <dbReference type="NCBI Taxonomy" id="5005"/>
    <lineage>
        <taxon>Eukaryota</taxon>
        <taxon>Fungi</taxon>
        <taxon>Dikarya</taxon>
        <taxon>Basidiomycota</taxon>
        <taxon>Pucciniomycotina</taxon>
        <taxon>Microbotryomycetes</taxon>
        <taxon>Sporidiobolales</taxon>
        <taxon>Sporidiobolaceae</taxon>
        <taxon>Sporobolomyces</taxon>
    </lineage>
</organism>
<gene>
    <name evidence="2" type="primary">SPOSA6832_02749</name>
</gene>
<proteinExistence type="predicted"/>
<name>A0A0D6EM69_SPOSA</name>
<dbReference type="PANTHER" id="PTHR43735:SF11">
    <property type="entry name" value="HYPOTHETICAL OXIDOREDUCTASE (EUROFUNG)"/>
    <property type="match status" value="1"/>
</dbReference>
<feature type="domain" description="FAD/NAD(P)-binding" evidence="1">
    <location>
        <begin position="110"/>
        <end position="335"/>
    </location>
</feature>
<dbReference type="InterPro" id="IPR023753">
    <property type="entry name" value="FAD/NAD-binding_dom"/>
</dbReference>
<dbReference type="Pfam" id="PF07992">
    <property type="entry name" value="Pyr_redox_2"/>
    <property type="match status" value="1"/>
</dbReference>
<protein>
    <submittedName>
        <fullName evidence="2">SPOSA6832_02749-mRNA-1:cds</fullName>
    </submittedName>
</protein>
<dbReference type="PANTHER" id="PTHR43735">
    <property type="entry name" value="APOPTOSIS-INDUCING FACTOR 1"/>
    <property type="match status" value="1"/>
</dbReference>
<dbReference type="PRINTS" id="PR00411">
    <property type="entry name" value="PNDRDTASEI"/>
</dbReference>
<dbReference type="EMBL" id="CENE01000011">
    <property type="protein sequence ID" value="CEQ41079.1"/>
    <property type="molecule type" value="Genomic_DNA"/>
</dbReference>
<evidence type="ECO:0000313" key="3">
    <source>
        <dbReference type="Proteomes" id="UP000243876"/>
    </source>
</evidence>
<dbReference type="InterPro" id="IPR036188">
    <property type="entry name" value="FAD/NAD-bd_sf"/>
</dbReference>
<evidence type="ECO:0000259" key="1">
    <source>
        <dbReference type="Pfam" id="PF07992"/>
    </source>
</evidence>